<dbReference type="GO" id="GO:0005576">
    <property type="term" value="C:extracellular region"/>
    <property type="evidence" value="ECO:0000318"/>
    <property type="project" value="GO_Central"/>
</dbReference>
<keyword evidence="5 7" id="KW-0443">Lipid metabolism</keyword>
<dbReference type="Pfam" id="PF04916">
    <property type="entry name" value="Phospholip_B"/>
    <property type="match status" value="1"/>
</dbReference>
<dbReference type="eggNOG" id="KOG3774">
    <property type="taxonomic scope" value="Eukaryota"/>
</dbReference>
<evidence type="ECO:0000256" key="4">
    <source>
        <dbReference type="ARBA" id="ARBA00022963"/>
    </source>
</evidence>
<dbReference type="VEuPathDB" id="TrichDB:TVAG_496040"/>
<keyword evidence="8" id="KW-0812">Transmembrane</keyword>
<feature type="transmembrane region" description="Helical" evidence="8">
    <location>
        <begin position="584"/>
        <end position="604"/>
    </location>
</feature>
<evidence type="ECO:0000313" key="10">
    <source>
        <dbReference type="Proteomes" id="UP000001542"/>
    </source>
</evidence>
<proteinExistence type="inferred from homology"/>
<evidence type="ECO:0000256" key="5">
    <source>
        <dbReference type="ARBA" id="ARBA00023098"/>
    </source>
</evidence>
<keyword evidence="8" id="KW-1133">Transmembrane helix</keyword>
<dbReference type="VEuPathDB" id="TrichDB:TVAGG3_0276180"/>
<accession>A2DVP3</accession>
<dbReference type="SMR" id="A2DVP3"/>
<dbReference type="GO" id="GO:0004620">
    <property type="term" value="F:phospholipase activity"/>
    <property type="evidence" value="ECO:0000318"/>
    <property type="project" value="GO_Central"/>
</dbReference>
<dbReference type="OrthoDB" id="419508at2759"/>
<dbReference type="Gene3D" id="3.60.60.30">
    <property type="match status" value="1"/>
</dbReference>
<comment type="function">
    <text evidence="7">Putative phospholipase.</text>
</comment>
<gene>
    <name evidence="9" type="ORF">TVAG_496040</name>
</gene>
<dbReference type="RefSeq" id="XP_001327808.1">
    <property type="nucleotide sequence ID" value="XM_001327773.1"/>
</dbReference>
<reference evidence="9" key="2">
    <citation type="journal article" date="2007" name="Science">
        <title>Draft genome sequence of the sexually transmitted pathogen Trichomonas vaginalis.</title>
        <authorList>
            <person name="Carlton J.M."/>
            <person name="Hirt R.P."/>
            <person name="Silva J.C."/>
            <person name="Delcher A.L."/>
            <person name="Schatz M."/>
            <person name="Zhao Q."/>
            <person name="Wortman J.R."/>
            <person name="Bidwell S.L."/>
            <person name="Alsmark U.C.M."/>
            <person name="Besteiro S."/>
            <person name="Sicheritz-Ponten T."/>
            <person name="Noel C.J."/>
            <person name="Dacks J.B."/>
            <person name="Foster P.G."/>
            <person name="Simillion C."/>
            <person name="Van de Peer Y."/>
            <person name="Miranda-Saavedra D."/>
            <person name="Barton G.J."/>
            <person name="Westrop G.D."/>
            <person name="Mueller S."/>
            <person name="Dessi D."/>
            <person name="Fiori P.L."/>
            <person name="Ren Q."/>
            <person name="Paulsen I."/>
            <person name="Zhang H."/>
            <person name="Bastida-Corcuera F.D."/>
            <person name="Simoes-Barbosa A."/>
            <person name="Brown M.T."/>
            <person name="Hayes R.D."/>
            <person name="Mukherjee M."/>
            <person name="Okumura C.Y."/>
            <person name="Schneider R."/>
            <person name="Smith A.J."/>
            <person name="Vanacova S."/>
            <person name="Villalvazo M."/>
            <person name="Haas B.J."/>
            <person name="Pertea M."/>
            <person name="Feldblyum T.V."/>
            <person name="Utterback T.R."/>
            <person name="Shu C.L."/>
            <person name="Osoegawa K."/>
            <person name="de Jong P.J."/>
            <person name="Hrdy I."/>
            <person name="Horvathova L."/>
            <person name="Zubacova Z."/>
            <person name="Dolezal P."/>
            <person name="Malik S.B."/>
            <person name="Logsdon J.M. Jr."/>
            <person name="Henze K."/>
            <person name="Gupta A."/>
            <person name="Wang C.C."/>
            <person name="Dunne R.L."/>
            <person name="Upcroft J.A."/>
            <person name="Upcroft P."/>
            <person name="White O."/>
            <person name="Salzberg S.L."/>
            <person name="Tang P."/>
            <person name="Chiu C.-H."/>
            <person name="Lee Y.-S."/>
            <person name="Embley T.M."/>
            <person name="Coombs G.H."/>
            <person name="Mottram J.C."/>
            <person name="Tachezy J."/>
            <person name="Fraser-Liggett C.M."/>
            <person name="Johnson P.J."/>
        </authorList>
    </citation>
    <scope>NUCLEOTIDE SEQUENCE [LARGE SCALE GENOMIC DNA]</scope>
    <source>
        <strain evidence="9">G3</strain>
    </source>
</reference>
<dbReference type="GO" id="GO:0009395">
    <property type="term" value="P:phospholipid catabolic process"/>
    <property type="evidence" value="ECO:0000318"/>
    <property type="project" value="GO_Central"/>
</dbReference>
<dbReference type="EMBL" id="DS113254">
    <property type="protein sequence ID" value="EAY15585.1"/>
    <property type="molecule type" value="Genomic_DNA"/>
</dbReference>
<evidence type="ECO:0000256" key="6">
    <source>
        <dbReference type="ARBA" id="ARBA00023180"/>
    </source>
</evidence>
<sequence length="609" mass="70409">MISSLLFSYGISAISYKAVNASCNIADGNPTFAEGIDPNAAAWAYWEDSLNETGWYKLHIKGNSKYTDSEIMKCAGYLEGYVSHDRINNHFNLIFDIQEWTRNRKYPDKIYQYLSSNLRYVRQSIEAYSATSKFWQEIAFIMNQFDGLVAGYQAIDGDATMNELDLWFLQSEGDMFDISEMYPDVKQPKEKTYPGEHCTGLVRLLPDYSDIFFSHDSWSDFRELHGELKEYDLPIKAFKAKKISLSTRIGKLSSYDDFYINDQGLFVLETTMTNFNDELYEQSKPQSLFTWMRAVHATWCSDSGKEWTDNFGQHNSGTYNNQYLIVDSKKFKRGEKPTTDLLWIIEQMPGTFEKADITGDLLRDGYFPSINTPYFDRLFELAGYPAKIASWGDDGNYWDYKTSSRYIIMAREAPFIKDFEQFKSFMRYSNWKRDPYAHGDAGQMIIARYDLRDLPNPHFVKRMFGGLDTKALRLTEATTSMMFHALASPECLHNPVFNFNDWDVKHDGLPDKWNHTWQVFQSIDGDKCMVHGSNKTSCFQQEGCGFCMSSQMCYSGYKDSPYVMECDAGWEVPQPPQPWAKPTIIAVTVIVVIFVLSVYAIHFMNNKKN</sequence>
<protein>
    <recommendedName>
        <fullName evidence="7">Phospholipase B-like</fullName>
        <ecNumber evidence="7">3.1.1.-</ecNumber>
    </recommendedName>
</protein>
<evidence type="ECO:0000256" key="2">
    <source>
        <dbReference type="ARBA" id="ARBA00022729"/>
    </source>
</evidence>
<comment type="similarity">
    <text evidence="1 7">Belongs to the phospholipase B-like family.</text>
</comment>
<dbReference type="KEGG" id="tva:4773588"/>
<keyword evidence="4 7" id="KW-0442">Lipid degradation</keyword>
<keyword evidence="2" id="KW-0732">Signal</keyword>
<evidence type="ECO:0000256" key="8">
    <source>
        <dbReference type="SAM" id="Phobius"/>
    </source>
</evidence>
<keyword evidence="6" id="KW-0325">Glycoprotein</keyword>
<dbReference type="STRING" id="5722.A2DVP3"/>
<organism evidence="9 10">
    <name type="scientific">Trichomonas vaginalis (strain ATCC PRA-98 / G3)</name>
    <dbReference type="NCBI Taxonomy" id="412133"/>
    <lineage>
        <taxon>Eukaryota</taxon>
        <taxon>Metamonada</taxon>
        <taxon>Parabasalia</taxon>
        <taxon>Trichomonadida</taxon>
        <taxon>Trichomonadidae</taxon>
        <taxon>Trichomonas</taxon>
    </lineage>
</organism>
<dbReference type="AlphaFoldDB" id="A2DVP3"/>
<keyword evidence="8" id="KW-0472">Membrane</keyword>
<keyword evidence="10" id="KW-1185">Reference proteome</keyword>
<dbReference type="Proteomes" id="UP000001542">
    <property type="component" value="Unassembled WGS sequence"/>
</dbReference>
<dbReference type="InterPro" id="IPR007000">
    <property type="entry name" value="PLipase_B-like"/>
</dbReference>
<evidence type="ECO:0000313" key="9">
    <source>
        <dbReference type="EMBL" id="EAY15585.1"/>
    </source>
</evidence>
<evidence type="ECO:0000256" key="1">
    <source>
        <dbReference type="ARBA" id="ARBA00007835"/>
    </source>
</evidence>
<evidence type="ECO:0000256" key="7">
    <source>
        <dbReference type="RuleBase" id="RU364138"/>
    </source>
</evidence>
<dbReference type="PANTHER" id="PTHR12370:SF3">
    <property type="entry name" value="PHOSPHOLIPASE B-LIKE 2-RELATED"/>
    <property type="match status" value="1"/>
</dbReference>
<keyword evidence="3 7" id="KW-0378">Hydrolase</keyword>
<dbReference type="InParanoid" id="A2DVP3"/>
<dbReference type="OMA" id="YQEGYWA"/>
<name>A2DVP3_TRIV3</name>
<reference evidence="9" key="1">
    <citation type="submission" date="2006-10" db="EMBL/GenBank/DDBJ databases">
        <authorList>
            <person name="Amadeo P."/>
            <person name="Zhao Q."/>
            <person name="Wortman J."/>
            <person name="Fraser-Liggett C."/>
            <person name="Carlton J."/>
        </authorList>
    </citation>
    <scope>NUCLEOTIDE SEQUENCE</scope>
    <source>
        <strain evidence="9">G3</strain>
    </source>
</reference>
<evidence type="ECO:0000256" key="3">
    <source>
        <dbReference type="ARBA" id="ARBA00022801"/>
    </source>
</evidence>
<dbReference type="PANTHER" id="PTHR12370">
    <property type="entry name" value="PHOSPHOLIPASE B-RELATED"/>
    <property type="match status" value="1"/>
</dbReference>
<dbReference type="EC" id="3.1.1.-" evidence="7"/>